<evidence type="ECO:0000256" key="1">
    <source>
        <dbReference type="ARBA" id="ARBA00022714"/>
    </source>
</evidence>
<keyword evidence="3" id="KW-0408">Iron</keyword>
<feature type="domain" description="Iron-binding zinc finger CDGSH type" evidence="6">
    <location>
        <begin position="35"/>
        <end position="75"/>
    </location>
</feature>
<dbReference type="InterPro" id="IPR018967">
    <property type="entry name" value="FeS-contain_CDGSH-typ"/>
</dbReference>
<sequence>MYPGGGCDYMSAEVNGDVRITVCPDGPLLVRGAIELVDADGAPVDIQRNVVALCRCGGTRNPPFCDSTHKKKKPRRAVRTAARAEEGGEL</sequence>
<keyword evidence="2" id="KW-0479">Metal-binding</keyword>
<keyword evidence="1" id="KW-0001">2Fe-2S</keyword>
<dbReference type="EMBL" id="FN563149">
    <property type="protein sequence ID" value="CBH48710.1"/>
    <property type="molecule type" value="Genomic_DNA"/>
</dbReference>
<dbReference type="KEGG" id="req:REQ_26850"/>
<evidence type="ECO:0000313" key="8">
    <source>
        <dbReference type="Proteomes" id="UP000006892"/>
    </source>
</evidence>
<proteinExistence type="predicted"/>
<evidence type="ECO:0000313" key="7">
    <source>
        <dbReference type="EMBL" id="CBH48710.1"/>
    </source>
</evidence>
<evidence type="ECO:0000256" key="3">
    <source>
        <dbReference type="ARBA" id="ARBA00023004"/>
    </source>
</evidence>
<name>A0A3S5Y843_RHOH1</name>
<reference evidence="7" key="1">
    <citation type="journal article" date="2010" name="PLoS Genet.">
        <title>The genome of a pathogenic rhodococcus: cooptive virulence underpinned by key gene acquisitions.</title>
        <authorList>
            <person name="Letek M."/>
            <person name="Gonzalez P."/>
            <person name="Macarthur I."/>
            <person name="Rodriguez H."/>
            <person name="Freeman T.C."/>
            <person name="Valero-Rello A."/>
            <person name="Blanco M."/>
            <person name="Buckley T."/>
            <person name="Cherevach I."/>
            <person name="Fahey R."/>
            <person name="Hapeshi A."/>
            <person name="Holdstock J."/>
            <person name="Leadon D."/>
            <person name="Navas J."/>
            <person name="Ocampo A."/>
            <person name="Quail M.A."/>
            <person name="Sanders M."/>
            <person name="Scortti M.M."/>
            <person name="Prescott J.F."/>
            <person name="Fogarty U."/>
            <person name="Meijer W.G."/>
            <person name="Parkhill J."/>
            <person name="Bentley S.D."/>
            <person name="Vazquez-Boland J.A."/>
        </authorList>
    </citation>
    <scope>NUCLEOTIDE SEQUENCE [LARGE SCALE GENOMIC DNA]</scope>
    <source>
        <strain evidence="7 8">103S</strain>
    </source>
</reference>
<feature type="region of interest" description="Disordered" evidence="5">
    <location>
        <begin position="65"/>
        <end position="90"/>
    </location>
</feature>
<organism evidence="7">
    <name type="scientific">Rhodococcus hoagii (strain 103S)</name>
    <name type="common">Rhodococcus equi</name>
    <dbReference type="NCBI Taxonomy" id="685727"/>
    <lineage>
        <taxon>Bacteria</taxon>
        <taxon>Bacillati</taxon>
        <taxon>Actinomycetota</taxon>
        <taxon>Actinomycetes</taxon>
        <taxon>Mycobacteriales</taxon>
        <taxon>Nocardiaceae</taxon>
        <taxon>Prescottella</taxon>
    </lineage>
</organism>
<dbReference type="Proteomes" id="UP001154400">
    <property type="component" value="Chromosome"/>
</dbReference>
<dbReference type="Pfam" id="PF09360">
    <property type="entry name" value="zf-CDGSH"/>
    <property type="match status" value="1"/>
</dbReference>
<dbReference type="GO" id="GO:0046872">
    <property type="term" value="F:metal ion binding"/>
    <property type="evidence" value="ECO:0007669"/>
    <property type="project" value="UniProtKB-KW"/>
</dbReference>
<keyword evidence="4" id="KW-0411">Iron-sulfur</keyword>
<dbReference type="GO" id="GO:0051537">
    <property type="term" value="F:2 iron, 2 sulfur cluster binding"/>
    <property type="evidence" value="ECO:0007669"/>
    <property type="project" value="UniProtKB-KW"/>
</dbReference>
<evidence type="ECO:0000256" key="2">
    <source>
        <dbReference type="ARBA" id="ARBA00022723"/>
    </source>
</evidence>
<dbReference type="AlphaFoldDB" id="A0A3S5Y843"/>
<evidence type="ECO:0000259" key="6">
    <source>
        <dbReference type="SMART" id="SM00704"/>
    </source>
</evidence>
<evidence type="ECO:0000256" key="4">
    <source>
        <dbReference type="ARBA" id="ARBA00023014"/>
    </source>
</evidence>
<feature type="compositionally biased region" description="Basic residues" evidence="5">
    <location>
        <begin position="69"/>
        <end position="78"/>
    </location>
</feature>
<dbReference type="InterPro" id="IPR042216">
    <property type="entry name" value="MitoNEET_CISD"/>
</dbReference>
<evidence type="ECO:0000256" key="5">
    <source>
        <dbReference type="SAM" id="MobiDB-lite"/>
    </source>
</evidence>
<gene>
    <name evidence="7" type="ordered locus">REQ_26850</name>
</gene>
<dbReference type="Gene3D" id="3.40.5.90">
    <property type="entry name" value="CDGSH iron-sulfur domain, mitoNEET-type"/>
    <property type="match status" value="1"/>
</dbReference>
<dbReference type="SMART" id="SM00704">
    <property type="entry name" value="ZnF_CDGSH"/>
    <property type="match status" value="1"/>
</dbReference>
<dbReference type="GO" id="GO:0005737">
    <property type="term" value="C:cytoplasm"/>
    <property type="evidence" value="ECO:0007669"/>
    <property type="project" value="UniProtKB-ARBA"/>
</dbReference>
<protein>
    <recommendedName>
        <fullName evidence="6">Iron-binding zinc finger CDGSH type domain-containing protein</fullName>
    </recommendedName>
</protein>
<accession>A0A3S5Y843</accession>